<evidence type="ECO:0000256" key="5">
    <source>
        <dbReference type="SAM" id="MobiDB-lite"/>
    </source>
</evidence>
<evidence type="ECO:0008006" key="10">
    <source>
        <dbReference type="Google" id="ProtNLM"/>
    </source>
</evidence>
<protein>
    <recommendedName>
        <fullName evidence="10">BTB domain-containing protein</fullName>
    </recommendedName>
</protein>
<evidence type="ECO:0000256" key="2">
    <source>
        <dbReference type="ARBA" id="ARBA00022771"/>
    </source>
</evidence>
<keyword evidence="9" id="KW-1185">Reference proteome</keyword>
<feature type="domain" description="BTB" evidence="6">
    <location>
        <begin position="30"/>
        <end position="100"/>
    </location>
</feature>
<dbReference type="SMART" id="SM00355">
    <property type="entry name" value="ZnF_C2H2"/>
    <property type="match status" value="3"/>
</dbReference>
<dbReference type="Proteomes" id="UP000318571">
    <property type="component" value="Chromosome 2"/>
</dbReference>
<sequence>MAAHEFHVEETGPDFVMEELETYLSHQVYSDLNLISKESLAVSAHCAVLSSVSTYLKEIIAEGFSPFSPGPITVCMPFAAYDDIRRLLQLVYLGQVSIHNEEKARFLGILKTLRIDQKLELSSVGSDESSTKIQLTVNNINSPKKVLVPTVTITPQPQAVAPAFAMPDPAHDNDSDDQYGELEEEAAAEEVQYDEDEDDEDEGSMNYFEPQTQMTVDDDDDAMMDSSSTEVSQDANGVTNLQMPPMTTWQPLPVNPPALPASITIERTIRPKTNTPSSITTDSHRRQLDQHTRDMLTQIPGEVSNSGGAKYERCKCPNCQALGPRAPLPGEISMHICHYPECGKQYKKTSHLRAHLRSHIGDQPYMCSWPNCGRKFTRSDELHRHFRIHTGEKKHNCPHCDKKFSRSDHLKKHLTSHMKNNIPTAYPNLPLLPLSPSMEIKEEAPDC</sequence>
<feature type="compositionally biased region" description="Acidic residues" evidence="5">
    <location>
        <begin position="174"/>
        <end position="203"/>
    </location>
</feature>
<dbReference type="PROSITE" id="PS50097">
    <property type="entry name" value="BTB"/>
    <property type="match status" value="1"/>
</dbReference>
<evidence type="ECO:0000259" key="6">
    <source>
        <dbReference type="PROSITE" id="PS50097"/>
    </source>
</evidence>
<organism evidence="8 9">
    <name type="scientific">Tigriopus californicus</name>
    <name type="common">Marine copepod</name>
    <dbReference type="NCBI Taxonomy" id="6832"/>
    <lineage>
        <taxon>Eukaryota</taxon>
        <taxon>Metazoa</taxon>
        <taxon>Ecdysozoa</taxon>
        <taxon>Arthropoda</taxon>
        <taxon>Crustacea</taxon>
        <taxon>Multicrustacea</taxon>
        <taxon>Hexanauplia</taxon>
        <taxon>Copepoda</taxon>
        <taxon>Harpacticoida</taxon>
        <taxon>Harpacticidae</taxon>
        <taxon>Tigriopus</taxon>
    </lineage>
</organism>
<evidence type="ECO:0000256" key="4">
    <source>
        <dbReference type="PROSITE-ProRule" id="PRU00042"/>
    </source>
</evidence>
<gene>
    <name evidence="8" type="ORF">TCAL_13841</name>
</gene>
<evidence type="ECO:0000256" key="3">
    <source>
        <dbReference type="ARBA" id="ARBA00022833"/>
    </source>
</evidence>
<evidence type="ECO:0000256" key="1">
    <source>
        <dbReference type="ARBA" id="ARBA00022723"/>
    </source>
</evidence>
<dbReference type="Pfam" id="PF00651">
    <property type="entry name" value="BTB"/>
    <property type="match status" value="1"/>
</dbReference>
<feature type="domain" description="C2H2-type" evidence="7">
    <location>
        <begin position="365"/>
        <end position="394"/>
    </location>
</feature>
<dbReference type="InterPro" id="IPR000210">
    <property type="entry name" value="BTB/POZ_dom"/>
</dbReference>
<comment type="caution">
    <text evidence="8">The sequence shown here is derived from an EMBL/GenBank/DDBJ whole genome shotgun (WGS) entry which is preliminary data.</text>
</comment>
<dbReference type="Gene3D" id="3.30.160.60">
    <property type="entry name" value="Classic Zinc Finger"/>
    <property type="match status" value="3"/>
</dbReference>
<proteinExistence type="predicted"/>
<dbReference type="EMBL" id="VCGU01000005">
    <property type="protein sequence ID" value="TRY74986.1"/>
    <property type="molecule type" value="Genomic_DNA"/>
</dbReference>
<dbReference type="GO" id="GO:0008270">
    <property type="term" value="F:zinc ion binding"/>
    <property type="evidence" value="ECO:0007669"/>
    <property type="project" value="UniProtKB-KW"/>
</dbReference>
<evidence type="ECO:0000313" key="9">
    <source>
        <dbReference type="Proteomes" id="UP000318571"/>
    </source>
</evidence>
<dbReference type="GO" id="GO:0000978">
    <property type="term" value="F:RNA polymerase II cis-regulatory region sequence-specific DNA binding"/>
    <property type="evidence" value="ECO:0007669"/>
    <property type="project" value="TreeGrafter"/>
</dbReference>
<dbReference type="SUPFAM" id="SSF54695">
    <property type="entry name" value="POZ domain"/>
    <property type="match status" value="1"/>
</dbReference>
<dbReference type="PROSITE" id="PS00028">
    <property type="entry name" value="ZINC_FINGER_C2H2_1"/>
    <property type="match status" value="3"/>
</dbReference>
<dbReference type="InterPro" id="IPR013087">
    <property type="entry name" value="Znf_C2H2_type"/>
</dbReference>
<dbReference type="FunFam" id="3.30.160.60:FF:000007">
    <property type="entry name" value="Basic krueppel-like factor 3"/>
    <property type="match status" value="1"/>
</dbReference>
<dbReference type="InterPro" id="IPR036236">
    <property type="entry name" value="Znf_C2H2_sf"/>
</dbReference>
<dbReference type="GO" id="GO:0000981">
    <property type="term" value="F:DNA-binding transcription factor activity, RNA polymerase II-specific"/>
    <property type="evidence" value="ECO:0007669"/>
    <property type="project" value="TreeGrafter"/>
</dbReference>
<feature type="domain" description="C2H2-type" evidence="7">
    <location>
        <begin position="335"/>
        <end position="364"/>
    </location>
</feature>
<dbReference type="Gene3D" id="3.30.710.10">
    <property type="entry name" value="Potassium Channel Kv1.1, Chain A"/>
    <property type="match status" value="1"/>
</dbReference>
<feature type="domain" description="C2H2-type" evidence="7">
    <location>
        <begin position="395"/>
        <end position="422"/>
    </location>
</feature>
<dbReference type="PANTHER" id="PTHR23235:SF120">
    <property type="entry name" value="KRUPPEL-LIKE FACTOR 15"/>
    <property type="match status" value="1"/>
</dbReference>
<dbReference type="OMA" id="HICHYPE"/>
<accession>A0A553PBD7</accession>
<dbReference type="OrthoDB" id="4748970at2759"/>
<feature type="region of interest" description="Disordered" evidence="5">
    <location>
        <begin position="166"/>
        <end position="205"/>
    </location>
</feature>
<evidence type="ECO:0000259" key="7">
    <source>
        <dbReference type="PROSITE" id="PS50157"/>
    </source>
</evidence>
<dbReference type="PANTHER" id="PTHR23235">
    <property type="entry name" value="KRUEPPEL-LIKE TRANSCRIPTION FACTOR"/>
    <property type="match status" value="1"/>
</dbReference>
<keyword evidence="3" id="KW-0862">Zinc</keyword>
<evidence type="ECO:0000313" key="8">
    <source>
        <dbReference type="EMBL" id="TRY74986.1"/>
    </source>
</evidence>
<dbReference type="AlphaFoldDB" id="A0A553PBD7"/>
<dbReference type="PROSITE" id="PS50157">
    <property type="entry name" value="ZINC_FINGER_C2H2_2"/>
    <property type="match status" value="3"/>
</dbReference>
<dbReference type="STRING" id="6832.A0A553PBD7"/>
<dbReference type="InterPro" id="IPR011333">
    <property type="entry name" value="SKP1/BTB/POZ_sf"/>
</dbReference>
<dbReference type="SUPFAM" id="SSF57667">
    <property type="entry name" value="beta-beta-alpha zinc fingers"/>
    <property type="match status" value="2"/>
</dbReference>
<name>A0A553PBD7_TIGCA</name>
<keyword evidence="2 4" id="KW-0863">Zinc-finger</keyword>
<reference evidence="8 9" key="1">
    <citation type="journal article" date="2018" name="Nat. Ecol. Evol.">
        <title>Genomic signatures of mitonuclear coevolution across populations of Tigriopus californicus.</title>
        <authorList>
            <person name="Barreto F.S."/>
            <person name="Watson E.T."/>
            <person name="Lima T.G."/>
            <person name="Willett C.S."/>
            <person name="Edmands S."/>
            <person name="Li W."/>
            <person name="Burton R.S."/>
        </authorList>
    </citation>
    <scope>NUCLEOTIDE SEQUENCE [LARGE SCALE GENOMIC DNA]</scope>
    <source>
        <strain evidence="8 9">San Diego</strain>
    </source>
</reference>
<dbReference type="Pfam" id="PF00096">
    <property type="entry name" value="zf-C2H2"/>
    <property type="match status" value="3"/>
</dbReference>
<keyword evidence="1" id="KW-0479">Metal-binding</keyword>